<feature type="region of interest" description="Disordered" evidence="1">
    <location>
        <begin position="13"/>
        <end position="36"/>
    </location>
</feature>
<dbReference type="Proteomes" id="UP000239757">
    <property type="component" value="Unassembled WGS sequence"/>
</dbReference>
<gene>
    <name evidence="2" type="ORF">GOBAR_AA24669</name>
</gene>
<evidence type="ECO:0000256" key="1">
    <source>
        <dbReference type="SAM" id="MobiDB-lite"/>
    </source>
</evidence>
<evidence type="ECO:0000313" key="2">
    <source>
        <dbReference type="EMBL" id="PPR95999.1"/>
    </source>
</evidence>
<feature type="compositionally biased region" description="Polar residues" evidence="1">
    <location>
        <begin position="26"/>
        <end position="36"/>
    </location>
</feature>
<reference evidence="2 3" key="1">
    <citation type="submission" date="2015-01" db="EMBL/GenBank/DDBJ databases">
        <title>Genome of allotetraploid Gossypium barbadense reveals genomic plasticity and fiber elongation in cotton evolution.</title>
        <authorList>
            <person name="Chen X."/>
            <person name="Liu X."/>
            <person name="Zhao B."/>
            <person name="Zheng H."/>
            <person name="Hu Y."/>
            <person name="Lu G."/>
            <person name="Yang C."/>
            <person name="Chen J."/>
            <person name="Shan C."/>
            <person name="Zhang L."/>
            <person name="Zhou Y."/>
            <person name="Wang L."/>
            <person name="Guo W."/>
            <person name="Bai Y."/>
            <person name="Ruan J."/>
            <person name="Shangguan X."/>
            <person name="Mao Y."/>
            <person name="Jiang J."/>
            <person name="Zhu Y."/>
            <person name="Lei J."/>
            <person name="Kang H."/>
            <person name="Chen S."/>
            <person name="He X."/>
            <person name="Wang R."/>
            <person name="Wang Y."/>
            <person name="Chen J."/>
            <person name="Wang L."/>
            <person name="Yu S."/>
            <person name="Wang B."/>
            <person name="Wei J."/>
            <person name="Song S."/>
            <person name="Lu X."/>
            <person name="Gao Z."/>
            <person name="Gu W."/>
            <person name="Deng X."/>
            <person name="Ma D."/>
            <person name="Wang S."/>
            <person name="Liang W."/>
            <person name="Fang L."/>
            <person name="Cai C."/>
            <person name="Zhu X."/>
            <person name="Zhou B."/>
            <person name="Zhang Y."/>
            <person name="Chen Z."/>
            <person name="Xu S."/>
            <person name="Zhu R."/>
            <person name="Wang S."/>
            <person name="Zhang T."/>
            <person name="Zhao G."/>
        </authorList>
    </citation>
    <scope>NUCLEOTIDE SEQUENCE [LARGE SCALE GENOMIC DNA]</scope>
    <source>
        <strain evidence="3">cv. Xinhai21</strain>
        <tissue evidence="2">Leaf</tissue>
    </source>
</reference>
<organism evidence="2 3">
    <name type="scientific">Gossypium barbadense</name>
    <name type="common">Sea Island cotton</name>
    <name type="synonym">Hibiscus barbadensis</name>
    <dbReference type="NCBI Taxonomy" id="3634"/>
    <lineage>
        <taxon>Eukaryota</taxon>
        <taxon>Viridiplantae</taxon>
        <taxon>Streptophyta</taxon>
        <taxon>Embryophyta</taxon>
        <taxon>Tracheophyta</taxon>
        <taxon>Spermatophyta</taxon>
        <taxon>Magnoliopsida</taxon>
        <taxon>eudicotyledons</taxon>
        <taxon>Gunneridae</taxon>
        <taxon>Pentapetalae</taxon>
        <taxon>rosids</taxon>
        <taxon>malvids</taxon>
        <taxon>Malvales</taxon>
        <taxon>Malvaceae</taxon>
        <taxon>Malvoideae</taxon>
        <taxon>Gossypium</taxon>
    </lineage>
</organism>
<dbReference type="OrthoDB" id="1749531at2759"/>
<name>A0A2P5WY48_GOSBA</name>
<evidence type="ECO:0000313" key="3">
    <source>
        <dbReference type="Proteomes" id="UP000239757"/>
    </source>
</evidence>
<protein>
    <submittedName>
        <fullName evidence="2">Uncharacterized protein</fullName>
    </submittedName>
</protein>
<sequence length="178" mass="19493">MLQGILTRLPVVSTDSPPKTWPHIASQPTGSSSIGSQSHKPALIQFAWFSELEDTIGLAHLHEQQLVLEKGFVRPSLGMGKPLLSTPKPHPLTQASSSLSSSTQNLATLLRGANVPFHRLSPSEATQRRAQGICYHCNEKYTCDNKCKSKPQLLLFDEDKQYSPVLESSSDSTVSENL</sequence>
<dbReference type="AlphaFoldDB" id="A0A2P5WY48"/>
<proteinExistence type="predicted"/>
<dbReference type="EMBL" id="KZ666141">
    <property type="protein sequence ID" value="PPR95999.1"/>
    <property type="molecule type" value="Genomic_DNA"/>
</dbReference>
<accession>A0A2P5WY48</accession>